<evidence type="ECO:0000313" key="3">
    <source>
        <dbReference type="Proteomes" id="UP000190776"/>
    </source>
</evidence>
<reference evidence="2 3" key="1">
    <citation type="submission" date="2017-01" db="EMBL/GenBank/DDBJ databases">
        <title>Draft genome sequence of Diplodia seriata F98.1, a fungal species involved in grapevine trunk diseases.</title>
        <authorList>
            <person name="Robert-Siegwald G."/>
            <person name="Vallet J."/>
            <person name="Abou-Mansour E."/>
            <person name="Xu J."/>
            <person name="Rey P."/>
            <person name="Bertsch C."/>
            <person name="Rego C."/>
            <person name="Larignon P."/>
            <person name="Fontaine F."/>
            <person name="Lebrun M.-H."/>
        </authorList>
    </citation>
    <scope>NUCLEOTIDE SEQUENCE [LARGE SCALE GENOMIC DNA]</scope>
    <source>
        <strain evidence="2 3">F98.1</strain>
    </source>
</reference>
<dbReference type="OrthoDB" id="5135333at2759"/>
<evidence type="ECO:0000259" key="1">
    <source>
        <dbReference type="Pfam" id="PF06985"/>
    </source>
</evidence>
<dbReference type="Pfam" id="PF06985">
    <property type="entry name" value="HET"/>
    <property type="match status" value="1"/>
</dbReference>
<gene>
    <name evidence="2" type="ORF">BK809_0001958</name>
</gene>
<name>A0A1S8BBL6_9PEZI</name>
<proteinExistence type="predicted"/>
<dbReference type="AlphaFoldDB" id="A0A1S8BBL6"/>
<evidence type="ECO:0000313" key="2">
    <source>
        <dbReference type="EMBL" id="OMP84854.1"/>
    </source>
</evidence>
<comment type="caution">
    <text evidence="2">The sequence shown here is derived from an EMBL/GenBank/DDBJ whole genome shotgun (WGS) entry which is preliminary data.</text>
</comment>
<feature type="domain" description="Heterokaryon incompatibility" evidence="1">
    <location>
        <begin position="2"/>
        <end position="103"/>
    </location>
</feature>
<organism evidence="2 3">
    <name type="scientific">Diplodia seriata</name>
    <dbReference type="NCBI Taxonomy" id="420778"/>
    <lineage>
        <taxon>Eukaryota</taxon>
        <taxon>Fungi</taxon>
        <taxon>Dikarya</taxon>
        <taxon>Ascomycota</taxon>
        <taxon>Pezizomycotina</taxon>
        <taxon>Dothideomycetes</taxon>
        <taxon>Dothideomycetes incertae sedis</taxon>
        <taxon>Botryosphaeriales</taxon>
        <taxon>Botryosphaeriaceae</taxon>
        <taxon>Diplodia</taxon>
    </lineage>
</organism>
<dbReference type="STRING" id="420778.A0A1S8BBL6"/>
<dbReference type="EMBL" id="MSZU01000087">
    <property type="protein sequence ID" value="OMP84854.1"/>
    <property type="molecule type" value="Genomic_DNA"/>
</dbReference>
<dbReference type="PANTHER" id="PTHR33112:SF12">
    <property type="entry name" value="HETEROKARYON INCOMPATIBILITY DOMAIN-CONTAINING PROTEIN"/>
    <property type="match status" value="1"/>
</dbReference>
<accession>A0A1S8BBL6</accession>
<dbReference type="PANTHER" id="PTHR33112">
    <property type="entry name" value="DOMAIN PROTEIN, PUTATIVE-RELATED"/>
    <property type="match status" value="1"/>
</dbReference>
<protein>
    <recommendedName>
        <fullName evidence="1">Heterokaryon incompatibility domain-containing protein</fullName>
    </recommendedName>
</protein>
<dbReference type="InterPro" id="IPR010730">
    <property type="entry name" value="HET"/>
</dbReference>
<dbReference type="Proteomes" id="UP000190776">
    <property type="component" value="Unassembled WGS sequence"/>
</dbReference>
<sequence length="395" mass="44709">MTVCEGMSERYLWADCLCIVQDDPDDTRAQIGLMASIYTAAKAVLVISSGSSMDQAIPGVSVDRQGRIQSSAAGLCLTESTSKPPWDLLKSSVWATRGWTYQEGILPSRKLYIMDREVWFECGEAIIREDAYAESEQVKHSKTKHYRSPMSLWSESFHPSVNLPDDERPWDSYIWHLSKYTVRSLSDDRDIFNAFMGILHPLFDDYGGTTFGLPLAKFDRALLWANSDSTSPMRPGVPTWSWGSMRGRIVASGLRSIGTLVRWSRYSESEKDLVDMSIPEDQRPEGWRVDGIKVATDLAMAWAHGILEKPCPQELDHQSVSFDELNTIATLRWPSPRDFLDEALGSVKLNNFNSLEVRKTGILCGRAQTAVLKITRGDREYCEKGGWYFMPCYKR</sequence>